<keyword evidence="1" id="KW-0472">Membrane</keyword>
<dbReference type="eggNOG" id="COG0465">
    <property type="taxonomic scope" value="Bacteria"/>
</dbReference>
<keyword evidence="1" id="KW-1133">Transmembrane helix</keyword>
<dbReference type="KEGG" id="glj:GKIL_1815"/>
<name>U5QGK7_GLOK1</name>
<dbReference type="GO" id="GO:0004176">
    <property type="term" value="F:ATP-dependent peptidase activity"/>
    <property type="evidence" value="ECO:0007669"/>
    <property type="project" value="InterPro"/>
</dbReference>
<dbReference type="InterPro" id="IPR037219">
    <property type="entry name" value="Peptidase_M41-like"/>
</dbReference>
<dbReference type="Proteomes" id="UP000017396">
    <property type="component" value="Chromosome"/>
</dbReference>
<dbReference type="Gene3D" id="1.20.58.760">
    <property type="entry name" value="Peptidase M41"/>
    <property type="match status" value="1"/>
</dbReference>
<protein>
    <submittedName>
        <fullName evidence="2">ATP-dependent Zn protease</fullName>
    </submittedName>
</protein>
<dbReference type="PANTHER" id="PTHR33471:SF7">
    <property type="entry name" value="ATP-DEPENDENT ZINC METALLOPROTEASE-RELATED"/>
    <property type="match status" value="1"/>
</dbReference>
<gene>
    <name evidence="2" type="ORF">GKIL_1815</name>
</gene>
<keyword evidence="2" id="KW-0645">Protease</keyword>
<accession>U5QGK7</accession>
<evidence type="ECO:0000313" key="2">
    <source>
        <dbReference type="EMBL" id="AGY58061.1"/>
    </source>
</evidence>
<keyword evidence="2" id="KW-0378">Hydrolase</keyword>
<dbReference type="EMBL" id="CP003587">
    <property type="protein sequence ID" value="AGY58061.1"/>
    <property type="molecule type" value="Genomic_DNA"/>
</dbReference>
<dbReference type="GO" id="GO:0005524">
    <property type="term" value="F:ATP binding"/>
    <property type="evidence" value="ECO:0007669"/>
    <property type="project" value="InterPro"/>
</dbReference>
<evidence type="ECO:0000313" key="3">
    <source>
        <dbReference type="Proteomes" id="UP000017396"/>
    </source>
</evidence>
<dbReference type="OrthoDB" id="448792at2"/>
<organism evidence="2 3">
    <name type="scientific">Gloeobacter kilaueensis (strain ATCC BAA-2537 / CCAP 1431/1 / ULC 316 / JS1)</name>
    <dbReference type="NCBI Taxonomy" id="1183438"/>
    <lineage>
        <taxon>Bacteria</taxon>
        <taxon>Bacillati</taxon>
        <taxon>Cyanobacteriota</taxon>
        <taxon>Cyanophyceae</taxon>
        <taxon>Gloeobacterales</taxon>
        <taxon>Gloeobacteraceae</taxon>
        <taxon>Gloeobacter</taxon>
    </lineage>
</organism>
<feature type="transmembrane region" description="Helical" evidence="1">
    <location>
        <begin position="33"/>
        <end position="52"/>
    </location>
</feature>
<dbReference type="RefSeq" id="WP_023173185.1">
    <property type="nucleotide sequence ID" value="NC_022600.1"/>
</dbReference>
<dbReference type="AlphaFoldDB" id="U5QGK7"/>
<dbReference type="HOGENOM" id="CLU_1183682_0_0_3"/>
<proteinExistence type="predicted"/>
<dbReference type="GO" id="GO:0004222">
    <property type="term" value="F:metalloendopeptidase activity"/>
    <property type="evidence" value="ECO:0007669"/>
    <property type="project" value="InterPro"/>
</dbReference>
<dbReference type="GO" id="GO:0006508">
    <property type="term" value="P:proteolysis"/>
    <property type="evidence" value="ECO:0007669"/>
    <property type="project" value="UniProtKB-KW"/>
</dbReference>
<dbReference type="SUPFAM" id="SSF140990">
    <property type="entry name" value="FtsH protease domain-like"/>
    <property type="match status" value="1"/>
</dbReference>
<sequence length="234" mass="26064">MLLSILREAVADGLLAVVLSFLFWGMWQYPVWVTALLVAGTLVLLRLVRPLWARLMDRLHLRLNQWIEWPLWRRIAAVHEAGHVIVAHRLGVAVAGYALTPAASHLHQSCGATHFQPHSQPFDAEQILRTLTVLVAGKVSEELTLGKARGAGHDLRAFGQWVALIDEVLQSQGRTPPGMDFWLQACESKAREVLTESPQLVEQIADGMSRRTPIAALLEKIDESRRPSACVRAQ</sequence>
<reference evidence="2 3" key="1">
    <citation type="journal article" date="2013" name="PLoS ONE">
        <title>Cultivation and Complete Genome Sequencing of Gloeobacter kilaueensis sp. nov., from a Lava Cave in Kilauea Caldera, Hawai'i.</title>
        <authorList>
            <person name="Saw J.H."/>
            <person name="Schatz M."/>
            <person name="Brown M.V."/>
            <person name="Kunkel D.D."/>
            <person name="Foster J.S."/>
            <person name="Shick H."/>
            <person name="Christensen S."/>
            <person name="Hou S."/>
            <person name="Wan X."/>
            <person name="Donachie S.P."/>
        </authorList>
    </citation>
    <scope>NUCLEOTIDE SEQUENCE [LARGE SCALE GENOMIC DNA]</scope>
    <source>
        <strain evidence="3">JS</strain>
    </source>
</reference>
<keyword evidence="1" id="KW-0812">Transmembrane</keyword>
<dbReference type="PANTHER" id="PTHR33471">
    <property type="entry name" value="ATP-DEPENDENT ZINC METALLOPROTEASE-RELATED"/>
    <property type="match status" value="1"/>
</dbReference>
<feature type="transmembrane region" description="Helical" evidence="1">
    <location>
        <begin position="9"/>
        <end position="27"/>
    </location>
</feature>
<keyword evidence="3" id="KW-1185">Reference proteome</keyword>
<evidence type="ECO:0000256" key="1">
    <source>
        <dbReference type="SAM" id="Phobius"/>
    </source>
</evidence>